<keyword evidence="4" id="KW-0804">Transcription</keyword>
<proteinExistence type="inferred from homology"/>
<protein>
    <submittedName>
        <fullName evidence="5">BlaI/MecI/CopY family transcriptional regulator</fullName>
    </submittedName>
</protein>
<evidence type="ECO:0000313" key="6">
    <source>
        <dbReference type="Proteomes" id="UP000702544"/>
    </source>
</evidence>
<keyword evidence="3" id="KW-0238">DNA-binding</keyword>
<accession>A0AAE4ZAD7</accession>
<dbReference type="InterPro" id="IPR036388">
    <property type="entry name" value="WH-like_DNA-bd_sf"/>
</dbReference>
<evidence type="ECO:0000256" key="1">
    <source>
        <dbReference type="ARBA" id="ARBA00011046"/>
    </source>
</evidence>
<dbReference type="PIRSF" id="PIRSF019455">
    <property type="entry name" value="CopR_AtkY"/>
    <property type="match status" value="1"/>
</dbReference>
<dbReference type="Pfam" id="PF03965">
    <property type="entry name" value="Penicillinase_R"/>
    <property type="match status" value="1"/>
</dbReference>
<sequence>MSETPYAELSRRERQIMDIIYASGRAGVAEVQEALPDPPSYSAVRALLRILEEKGHLTHEQEGQRYVYRPTVPAAEARESAMKRLVRTFFDGSPEKAMAAFLDMSAEELSGDELARLAELIEQARREGR</sequence>
<dbReference type="Gene3D" id="1.10.4040.10">
    <property type="entry name" value="Penicillinase repressor domain"/>
    <property type="match status" value="1"/>
</dbReference>
<evidence type="ECO:0000256" key="2">
    <source>
        <dbReference type="ARBA" id="ARBA00023015"/>
    </source>
</evidence>
<dbReference type="Gene3D" id="1.10.10.10">
    <property type="entry name" value="Winged helix-like DNA-binding domain superfamily/Winged helix DNA-binding domain"/>
    <property type="match status" value="1"/>
</dbReference>
<comment type="caution">
    <text evidence="5">The sequence shown here is derived from an EMBL/GenBank/DDBJ whole genome shotgun (WGS) entry which is preliminary data.</text>
</comment>
<dbReference type="InterPro" id="IPR005650">
    <property type="entry name" value="BlaI_family"/>
</dbReference>
<dbReference type="GO" id="GO:0003677">
    <property type="term" value="F:DNA binding"/>
    <property type="evidence" value="ECO:0007669"/>
    <property type="project" value="UniProtKB-KW"/>
</dbReference>
<reference evidence="5 6" key="1">
    <citation type="submission" date="2020-01" db="EMBL/GenBank/DDBJ databases">
        <title>Genomes assembled from Gulf of Kutch pelagic sediment metagenomes.</title>
        <authorList>
            <person name="Chandrashekar M."/>
            <person name="Mahajan M.S."/>
            <person name="Dave K.J."/>
            <person name="Vatsa P."/>
            <person name="Nathani N.M."/>
        </authorList>
    </citation>
    <scope>NUCLEOTIDE SEQUENCE [LARGE SCALE GENOMIC DNA]</scope>
    <source>
        <strain evidence="5">KS3-K002</strain>
    </source>
</reference>
<comment type="similarity">
    <text evidence="1">Belongs to the BlaI transcriptional regulatory family.</text>
</comment>
<evidence type="ECO:0000256" key="4">
    <source>
        <dbReference type="ARBA" id="ARBA00023163"/>
    </source>
</evidence>
<evidence type="ECO:0000256" key="3">
    <source>
        <dbReference type="ARBA" id="ARBA00023125"/>
    </source>
</evidence>
<evidence type="ECO:0000313" key="5">
    <source>
        <dbReference type="EMBL" id="NIR75081.1"/>
    </source>
</evidence>
<gene>
    <name evidence="5" type="ORF">GWO12_08220</name>
</gene>
<dbReference type="Proteomes" id="UP000702544">
    <property type="component" value="Unassembled WGS sequence"/>
</dbReference>
<dbReference type="AlphaFoldDB" id="A0AAE4ZAD7"/>
<organism evidence="5 6">
    <name type="scientific">Candidatus Kutchimonas denitrificans</name>
    <dbReference type="NCBI Taxonomy" id="3056748"/>
    <lineage>
        <taxon>Bacteria</taxon>
        <taxon>Pseudomonadati</taxon>
        <taxon>Gemmatimonadota</taxon>
        <taxon>Gemmatimonadia</taxon>
        <taxon>Candidatus Palauibacterales</taxon>
        <taxon>Candidatus Palauibacteraceae</taxon>
        <taxon>Candidatus Kutchimonas</taxon>
    </lineage>
</organism>
<dbReference type="GO" id="GO:0045892">
    <property type="term" value="P:negative regulation of DNA-templated transcription"/>
    <property type="evidence" value="ECO:0007669"/>
    <property type="project" value="InterPro"/>
</dbReference>
<dbReference type="SUPFAM" id="SSF46785">
    <property type="entry name" value="Winged helix' DNA-binding domain"/>
    <property type="match status" value="1"/>
</dbReference>
<dbReference type="InterPro" id="IPR036390">
    <property type="entry name" value="WH_DNA-bd_sf"/>
</dbReference>
<dbReference type="EMBL" id="JAACAK010000063">
    <property type="protein sequence ID" value="NIR75081.1"/>
    <property type="molecule type" value="Genomic_DNA"/>
</dbReference>
<keyword evidence="2" id="KW-0805">Transcription regulation</keyword>
<name>A0AAE4ZAD7_9BACT</name>